<feature type="transmembrane region" description="Helical" evidence="1">
    <location>
        <begin position="70"/>
        <end position="87"/>
    </location>
</feature>
<keyword evidence="3" id="KW-1185">Reference proteome</keyword>
<accession>A0ABU7B8K3</accession>
<protein>
    <submittedName>
        <fullName evidence="2">Uncharacterized protein</fullName>
    </submittedName>
</protein>
<dbReference type="EMBL" id="JAHUTI010045097">
    <property type="protein sequence ID" value="MED6246862.1"/>
    <property type="molecule type" value="Genomic_DNA"/>
</dbReference>
<keyword evidence="1" id="KW-0472">Membrane</keyword>
<evidence type="ECO:0000256" key="1">
    <source>
        <dbReference type="SAM" id="Phobius"/>
    </source>
</evidence>
<proteinExistence type="predicted"/>
<reference evidence="2 3" key="1">
    <citation type="submission" date="2021-07" db="EMBL/GenBank/DDBJ databases">
        <authorList>
            <person name="Palmer J.M."/>
        </authorList>
    </citation>
    <scope>NUCLEOTIDE SEQUENCE [LARGE SCALE GENOMIC DNA]</scope>
    <source>
        <strain evidence="2 3">AT_MEX2019</strain>
        <tissue evidence="2">Muscle</tissue>
    </source>
</reference>
<sequence>MAAKRLKLASDCRFRFGKQLKSRSTSFASTKASLICSNFKGTVFRLFKPGLDCSTLIAESFKPSLGFVKAFFQVMIYNFVLLGPVLLRHDIRFSPQRFIDVMFSGREPWPRTWRS</sequence>
<name>A0ABU7B8K3_9TELE</name>
<keyword evidence="1" id="KW-0812">Transmembrane</keyword>
<keyword evidence="1" id="KW-1133">Transmembrane helix</keyword>
<organism evidence="2 3">
    <name type="scientific">Ataeniobius toweri</name>
    <dbReference type="NCBI Taxonomy" id="208326"/>
    <lineage>
        <taxon>Eukaryota</taxon>
        <taxon>Metazoa</taxon>
        <taxon>Chordata</taxon>
        <taxon>Craniata</taxon>
        <taxon>Vertebrata</taxon>
        <taxon>Euteleostomi</taxon>
        <taxon>Actinopterygii</taxon>
        <taxon>Neopterygii</taxon>
        <taxon>Teleostei</taxon>
        <taxon>Neoteleostei</taxon>
        <taxon>Acanthomorphata</taxon>
        <taxon>Ovalentaria</taxon>
        <taxon>Atherinomorphae</taxon>
        <taxon>Cyprinodontiformes</taxon>
        <taxon>Goodeidae</taxon>
        <taxon>Ataeniobius</taxon>
    </lineage>
</organism>
<evidence type="ECO:0000313" key="2">
    <source>
        <dbReference type="EMBL" id="MED6246862.1"/>
    </source>
</evidence>
<evidence type="ECO:0000313" key="3">
    <source>
        <dbReference type="Proteomes" id="UP001345963"/>
    </source>
</evidence>
<comment type="caution">
    <text evidence="2">The sequence shown here is derived from an EMBL/GenBank/DDBJ whole genome shotgun (WGS) entry which is preliminary data.</text>
</comment>
<gene>
    <name evidence="2" type="ORF">ATANTOWER_025087</name>
</gene>
<dbReference type="Proteomes" id="UP001345963">
    <property type="component" value="Unassembled WGS sequence"/>
</dbReference>